<dbReference type="InterPro" id="IPR004107">
    <property type="entry name" value="Integrase_SAM-like_N"/>
</dbReference>
<evidence type="ECO:0000256" key="5">
    <source>
        <dbReference type="PROSITE-ProRule" id="PRU01248"/>
    </source>
</evidence>
<dbReference type="Gene3D" id="1.10.443.10">
    <property type="entry name" value="Intergrase catalytic core"/>
    <property type="match status" value="1"/>
</dbReference>
<evidence type="ECO:0000256" key="6">
    <source>
        <dbReference type="SAM" id="MobiDB-lite"/>
    </source>
</evidence>
<name>A0ABW8IF94_9GAMM</name>
<dbReference type="PANTHER" id="PTHR30349:SF41">
    <property type="entry name" value="INTEGRASE_RECOMBINASE PROTEIN MJ0367-RELATED"/>
    <property type="match status" value="1"/>
</dbReference>
<evidence type="ECO:0000313" key="9">
    <source>
        <dbReference type="EMBL" id="MFK2853001.1"/>
    </source>
</evidence>
<accession>A0ABW8IF94</accession>
<dbReference type="PROSITE" id="PS51900">
    <property type="entry name" value="CB"/>
    <property type="match status" value="1"/>
</dbReference>
<dbReference type="Pfam" id="PF00589">
    <property type="entry name" value="Phage_integrase"/>
    <property type="match status" value="1"/>
</dbReference>
<comment type="caution">
    <text evidence="9">The sequence shown here is derived from an EMBL/GenBank/DDBJ whole genome shotgun (WGS) entry which is preliminary data.</text>
</comment>
<dbReference type="InterPro" id="IPR044068">
    <property type="entry name" value="CB"/>
</dbReference>
<keyword evidence="2" id="KW-0229">DNA integration</keyword>
<keyword evidence="4" id="KW-0233">DNA recombination</keyword>
<feature type="domain" description="Core-binding (CB)" evidence="8">
    <location>
        <begin position="19"/>
        <end position="110"/>
    </location>
</feature>
<proteinExistence type="inferred from homology"/>
<dbReference type="InterPro" id="IPR013762">
    <property type="entry name" value="Integrase-like_cat_sf"/>
</dbReference>
<reference evidence="9 10" key="1">
    <citation type="submission" date="2020-10" db="EMBL/GenBank/DDBJ databases">
        <title>Phylogeny of dyella-like bacteria.</title>
        <authorList>
            <person name="Fu J."/>
        </authorList>
    </citation>
    <scope>NUCLEOTIDE SEQUENCE [LARGE SCALE GENOMIC DNA]</scope>
    <source>
        <strain evidence="9 10">DHG40</strain>
    </source>
</reference>
<feature type="region of interest" description="Disordered" evidence="6">
    <location>
        <begin position="318"/>
        <end position="337"/>
    </location>
</feature>
<evidence type="ECO:0000256" key="1">
    <source>
        <dbReference type="ARBA" id="ARBA00008857"/>
    </source>
</evidence>
<dbReference type="Pfam" id="PF13495">
    <property type="entry name" value="Phage_int_SAM_4"/>
    <property type="match status" value="1"/>
</dbReference>
<dbReference type="RefSeq" id="WP_380017635.1">
    <property type="nucleotide sequence ID" value="NZ_JADIKI010000018.1"/>
</dbReference>
<evidence type="ECO:0000256" key="2">
    <source>
        <dbReference type="ARBA" id="ARBA00022908"/>
    </source>
</evidence>
<dbReference type="InterPro" id="IPR050090">
    <property type="entry name" value="Tyrosine_recombinase_XerCD"/>
</dbReference>
<evidence type="ECO:0000259" key="7">
    <source>
        <dbReference type="PROSITE" id="PS51898"/>
    </source>
</evidence>
<dbReference type="PANTHER" id="PTHR30349">
    <property type="entry name" value="PHAGE INTEGRASE-RELATED"/>
    <property type="match status" value="1"/>
</dbReference>
<dbReference type="SUPFAM" id="SSF56349">
    <property type="entry name" value="DNA breaking-rejoining enzymes"/>
    <property type="match status" value="1"/>
</dbReference>
<evidence type="ECO:0000256" key="4">
    <source>
        <dbReference type="ARBA" id="ARBA00023172"/>
    </source>
</evidence>
<comment type="similarity">
    <text evidence="1">Belongs to the 'phage' integrase family.</text>
</comment>
<dbReference type="InterPro" id="IPR011010">
    <property type="entry name" value="DNA_brk_join_enz"/>
</dbReference>
<evidence type="ECO:0000256" key="3">
    <source>
        <dbReference type="ARBA" id="ARBA00023125"/>
    </source>
</evidence>
<dbReference type="Proteomes" id="UP001620409">
    <property type="component" value="Unassembled WGS sequence"/>
</dbReference>
<dbReference type="InterPro" id="IPR002104">
    <property type="entry name" value="Integrase_catalytic"/>
</dbReference>
<gene>
    <name evidence="9" type="primary">xerC</name>
    <name evidence="9" type="ORF">ISP18_00145</name>
</gene>
<dbReference type="NCBIfam" id="NF002331">
    <property type="entry name" value="PRK01287.1"/>
    <property type="match status" value="1"/>
</dbReference>
<organism evidence="9 10">
    <name type="scientific">Dyella humi</name>
    <dbReference type="NCBI Taxonomy" id="1770547"/>
    <lineage>
        <taxon>Bacteria</taxon>
        <taxon>Pseudomonadati</taxon>
        <taxon>Pseudomonadota</taxon>
        <taxon>Gammaproteobacteria</taxon>
        <taxon>Lysobacterales</taxon>
        <taxon>Rhodanobacteraceae</taxon>
        <taxon>Dyella</taxon>
    </lineage>
</organism>
<dbReference type="PROSITE" id="PS51898">
    <property type="entry name" value="TYR_RECOMBINASE"/>
    <property type="match status" value="1"/>
</dbReference>
<keyword evidence="3 5" id="KW-0238">DNA-binding</keyword>
<dbReference type="EMBL" id="JADIKI010000018">
    <property type="protein sequence ID" value="MFK2853001.1"/>
    <property type="molecule type" value="Genomic_DNA"/>
</dbReference>
<sequence length="337" mass="38466">MSRRRATPVTPVNDPLASHPLTRYMNAHFEAMLVRGYSPDTVYARRIVMRRFIAWCAERHLDDPRAITKPMLERYQKSLFYYRKPNGEPLSLGSQMGCLAPLKTFFKWMARENHILYNPASELELPRQPKRLPRALLSVEDIEAILREAMPDTASGLRDRAMLELVYSTGLRRMEVTRLAIYDVDLSRRLVLVREGKGKKDRMVPLGERAAAWVIKYLAEARPALLVADNTSLFITDLGETILPENLASKVKRYMQRAGIHKVGAVHLFRHACATHMLDNGADVRYIQALLGHANLETTEIYTHVSIEKLQQIHAATHPAKLTRTARPASDDDEPHR</sequence>
<dbReference type="CDD" id="cd00798">
    <property type="entry name" value="INT_XerDC_C"/>
    <property type="match status" value="1"/>
</dbReference>
<evidence type="ECO:0000313" key="10">
    <source>
        <dbReference type="Proteomes" id="UP001620409"/>
    </source>
</evidence>
<keyword evidence="10" id="KW-1185">Reference proteome</keyword>
<dbReference type="Gene3D" id="1.10.150.130">
    <property type="match status" value="1"/>
</dbReference>
<feature type="domain" description="Tyr recombinase" evidence="7">
    <location>
        <begin position="131"/>
        <end position="315"/>
    </location>
</feature>
<evidence type="ECO:0000259" key="8">
    <source>
        <dbReference type="PROSITE" id="PS51900"/>
    </source>
</evidence>
<dbReference type="InterPro" id="IPR010998">
    <property type="entry name" value="Integrase_recombinase_N"/>
</dbReference>
<protein>
    <submittedName>
        <fullName evidence="9">Site-specific tyrosine recombinase XerC</fullName>
    </submittedName>
</protein>